<evidence type="ECO:0000313" key="3">
    <source>
        <dbReference type="Proteomes" id="UP000298663"/>
    </source>
</evidence>
<proteinExistence type="predicted"/>
<name>A0A4U5PA50_STECR</name>
<feature type="region of interest" description="Disordered" evidence="1">
    <location>
        <begin position="13"/>
        <end position="35"/>
    </location>
</feature>
<reference evidence="2 3" key="1">
    <citation type="journal article" date="2015" name="Genome Biol.">
        <title>Comparative genomics of Steinernema reveals deeply conserved gene regulatory networks.</title>
        <authorList>
            <person name="Dillman A.R."/>
            <person name="Macchietto M."/>
            <person name="Porter C.F."/>
            <person name="Rogers A."/>
            <person name="Williams B."/>
            <person name="Antoshechkin I."/>
            <person name="Lee M.M."/>
            <person name="Goodwin Z."/>
            <person name="Lu X."/>
            <person name="Lewis E.E."/>
            <person name="Goodrich-Blair H."/>
            <person name="Stock S.P."/>
            <person name="Adams B.J."/>
            <person name="Sternberg P.W."/>
            <person name="Mortazavi A."/>
        </authorList>
    </citation>
    <scope>NUCLEOTIDE SEQUENCE [LARGE SCALE GENOMIC DNA]</scope>
    <source>
        <strain evidence="2 3">ALL</strain>
    </source>
</reference>
<gene>
    <name evidence="2" type="ORF">L596_007647</name>
</gene>
<evidence type="ECO:0000313" key="2">
    <source>
        <dbReference type="EMBL" id="TKR93136.1"/>
    </source>
</evidence>
<protein>
    <submittedName>
        <fullName evidence="2">Uncharacterized protein</fullName>
    </submittedName>
</protein>
<accession>A0A4U5PA50</accession>
<evidence type="ECO:0000256" key="1">
    <source>
        <dbReference type="SAM" id="MobiDB-lite"/>
    </source>
</evidence>
<organism evidence="2 3">
    <name type="scientific">Steinernema carpocapsae</name>
    <name type="common">Entomopathogenic nematode</name>
    <dbReference type="NCBI Taxonomy" id="34508"/>
    <lineage>
        <taxon>Eukaryota</taxon>
        <taxon>Metazoa</taxon>
        <taxon>Ecdysozoa</taxon>
        <taxon>Nematoda</taxon>
        <taxon>Chromadorea</taxon>
        <taxon>Rhabditida</taxon>
        <taxon>Tylenchina</taxon>
        <taxon>Panagrolaimomorpha</taxon>
        <taxon>Strongyloidoidea</taxon>
        <taxon>Steinernematidae</taxon>
        <taxon>Steinernema</taxon>
    </lineage>
</organism>
<reference evidence="2 3" key="2">
    <citation type="journal article" date="2019" name="G3 (Bethesda)">
        <title>Hybrid Assembly of the Genome of the Entomopathogenic Nematode Steinernema carpocapsae Identifies the X-Chromosome.</title>
        <authorList>
            <person name="Serra L."/>
            <person name="Macchietto M."/>
            <person name="Macias-Munoz A."/>
            <person name="McGill C.J."/>
            <person name="Rodriguez I.M."/>
            <person name="Rodriguez B."/>
            <person name="Murad R."/>
            <person name="Mortazavi A."/>
        </authorList>
    </citation>
    <scope>NUCLEOTIDE SEQUENCE [LARGE SCALE GENOMIC DNA]</scope>
    <source>
        <strain evidence="2 3">ALL</strain>
    </source>
</reference>
<dbReference type="AlphaFoldDB" id="A0A4U5PA50"/>
<keyword evidence="3" id="KW-1185">Reference proteome</keyword>
<comment type="caution">
    <text evidence="2">The sequence shown here is derived from an EMBL/GenBank/DDBJ whole genome shotgun (WGS) entry which is preliminary data.</text>
</comment>
<dbReference type="Proteomes" id="UP000298663">
    <property type="component" value="Unassembled WGS sequence"/>
</dbReference>
<dbReference type="EMBL" id="AZBU02000002">
    <property type="protein sequence ID" value="TKR93136.1"/>
    <property type="molecule type" value="Genomic_DNA"/>
</dbReference>
<sequence length="105" mass="11407">MVPRVAIDSQIPSACPAATSDSTAPRRSLLKPSLAQTRTLDPSSRILRLRSIVKSLSIPTRHRSFAQRFCLLSDVAGTDSSPVHDAFREPENAGVCRKVNSPLPQ</sequence>